<protein>
    <recommendedName>
        <fullName evidence="3">Bacteriocin</fullName>
    </recommendedName>
</protein>
<sequence length="79" mass="7864">MSYSLLSVAGDTKNGALKGLRDAATAETNRENANKELKSAHKQQTMSSVGSGAAIGTMINPGLGTAAGAAAGLVLGELF</sequence>
<reference evidence="2" key="1">
    <citation type="submission" date="2016-12" db="EMBL/GenBank/DDBJ databases">
        <authorList>
            <person name="Rodrigo-Torres L."/>
            <person name="Arahal R.D."/>
            <person name="Lucena T."/>
        </authorList>
    </citation>
    <scope>NUCLEOTIDE SEQUENCE [LARGE SCALE GENOMIC DNA]</scope>
</reference>
<proteinExistence type="predicted"/>
<accession>A0A1M7YP63</accession>
<name>A0A1M7YP63_9VIBR</name>
<evidence type="ECO:0000313" key="2">
    <source>
        <dbReference type="Proteomes" id="UP000184600"/>
    </source>
</evidence>
<evidence type="ECO:0000313" key="1">
    <source>
        <dbReference type="EMBL" id="SHO54418.1"/>
    </source>
</evidence>
<evidence type="ECO:0008006" key="3">
    <source>
        <dbReference type="Google" id="ProtNLM"/>
    </source>
</evidence>
<organism evidence="1 2">
    <name type="scientific">Vibrio quintilis</name>
    <dbReference type="NCBI Taxonomy" id="1117707"/>
    <lineage>
        <taxon>Bacteria</taxon>
        <taxon>Pseudomonadati</taxon>
        <taxon>Pseudomonadota</taxon>
        <taxon>Gammaproteobacteria</taxon>
        <taxon>Vibrionales</taxon>
        <taxon>Vibrionaceae</taxon>
        <taxon>Vibrio</taxon>
    </lineage>
</organism>
<dbReference type="Proteomes" id="UP000184600">
    <property type="component" value="Unassembled WGS sequence"/>
</dbReference>
<dbReference type="STRING" id="1117707.VQ7734_00132"/>
<dbReference type="AlphaFoldDB" id="A0A1M7YP63"/>
<dbReference type="RefSeq" id="WP_073579329.1">
    <property type="nucleotide sequence ID" value="NZ_AP024898.1"/>
</dbReference>
<keyword evidence="2" id="KW-1185">Reference proteome</keyword>
<gene>
    <name evidence="1" type="ORF">VQ7734_00132</name>
</gene>
<dbReference type="EMBL" id="FRFG01000003">
    <property type="protein sequence ID" value="SHO54418.1"/>
    <property type="molecule type" value="Genomic_DNA"/>
</dbReference>